<dbReference type="PROSITE" id="PS52019">
    <property type="entry name" value="PKS_MFAS_DH"/>
    <property type="match status" value="1"/>
</dbReference>
<dbReference type="InterPro" id="IPR020841">
    <property type="entry name" value="PKS_Beta-ketoAc_synthase_dom"/>
</dbReference>
<dbReference type="InterPro" id="IPR042104">
    <property type="entry name" value="PKS_dehydratase_sf"/>
</dbReference>
<feature type="active site" description="Proton acceptor; for dehydratase activity" evidence="4">
    <location>
        <position position="827"/>
    </location>
</feature>
<keyword evidence="3 5" id="KW-0808">Transferase</keyword>
<dbReference type="Pfam" id="PF02801">
    <property type="entry name" value="Ketoacyl-synt_C"/>
    <property type="match status" value="1"/>
</dbReference>
<dbReference type="GO" id="GO:0004312">
    <property type="term" value="F:fatty acid synthase activity"/>
    <property type="evidence" value="ECO:0007669"/>
    <property type="project" value="TreeGrafter"/>
</dbReference>
<evidence type="ECO:0000313" key="8">
    <source>
        <dbReference type="EMBL" id="ERF74608.1"/>
    </source>
</evidence>
<feature type="region of interest" description="N-terminal hotdog fold" evidence="4">
    <location>
        <begin position="795"/>
        <end position="932"/>
    </location>
</feature>
<dbReference type="InterPro" id="IPR050091">
    <property type="entry name" value="PKS_NRPS_Biosynth_Enz"/>
</dbReference>
<dbReference type="InterPro" id="IPR014031">
    <property type="entry name" value="Ketoacyl_synth_C"/>
</dbReference>
<feature type="domain" description="PKS/mFAS DH" evidence="7">
    <location>
        <begin position="795"/>
        <end position="1077"/>
    </location>
</feature>
<dbReference type="CDD" id="cd00833">
    <property type="entry name" value="PKS"/>
    <property type="match status" value="1"/>
</dbReference>
<keyword evidence="9" id="KW-1185">Reference proteome</keyword>
<name>U1GQJ4_ENDPU</name>
<dbReference type="Proteomes" id="UP000019373">
    <property type="component" value="Unassembled WGS sequence"/>
</dbReference>
<evidence type="ECO:0000256" key="5">
    <source>
        <dbReference type="RuleBase" id="RU003694"/>
    </source>
</evidence>
<dbReference type="InterPro" id="IPR018201">
    <property type="entry name" value="Ketoacyl_synth_AS"/>
</dbReference>
<keyword evidence="1" id="KW-0596">Phosphopantetheine</keyword>
<dbReference type="SUPFAM" id="SSF52151">
    <property type="entry name" value="FabD/lysophospholipase-like"/>
    <property type="match status" value="1"/>
</dbReference>
<evidence type="ECO:0000256" key="2">
    <source>
        <dbReference type="ARBA" id="ARBA00022553"/>
    </source>
</evidence>
<dbReference type="SMART" id="SM00826">
    <property type="entry name" value="PKS_DH"/>
    <property type="match status" value="1"/>
</dbReference>
<dbReference type="SUPFAM" id="SSF53901">
    <property type="entry name" value="Thiolase-like"/>
    <property type="match status" value="1"/>
</dbReference>
<dbReference type="InterPro" id="IPR020807">
    <property type="entry name" value="PKS_DH"/>
</dbReference>
<dbReference type="InterPro" id="IPR032821">
    <property type="entry name" value="PKS_assoc"/>
</dbReference>
<dbReference type="InterPro" id="IPR014030">
    <property type="entry name" value="Ketoacyl_synth_N"/>
</dbReference>
<dbReference type="HOGENOM" id="CLU_000022_31_4_1"/>
<comment type="similarity">
    <text evidence="5">Belongs to the thiolase-like superfamily. Beta-ketoacyl-ACP synthases family.</text>
</comment>
<dbReference type="Pfam" id="PF00109">
    <property type="entry name" value="ketoacyl-synt"/>
    <property type="match status" value="1"/>
</dbReference>
<evidence type="ECO:0000256" key="3">
    <source>
        <dbReference type="ARBA" id="ARBA00022679"/>
    </source>
</evidence>
<dbReference type="Pfam" id="PF14765">
    <property type="entry name" value="PS-DH"/>
    <property type="match status" value="1"/>
</dbReference>
<dbReference type="InterPro" id="IPR016035">
    <property type="entry name" value="Acyl_Trfase/lysoPLipase"/>
</dbReference>
<organism evidence="8 9">
    <name type="scientific">Endocarpon pusillum (strain Z07020 / HMAS-L-300199)</name>
    <name type="common">Lichen-forming fungus</name>
    <dbReference type="NCBI Taxonomy" id="1263415"/>
    <lineage>
        <taxon>Eukaryota</taxon>
        <taxon>Fungi</taxon>
        <taxon>Dikarya</taxon>
        <taxon>Ascomycota</taxon>
        <taxon>Pezizomycotina</taxon>
        <taxon>Eurotiomycetes</taxon>
        <taxon>Chaetothyriomycetidae</taxon>
        <taxon>Verrucariales</taxon>
        <taxon>Verrucariaceae</taxon>
        <taxon>Endocarpon</taxon>
    </lineage>
</organism>
<dbReference type="InterPro" id="IPR016036">
    <property type="entry name" value="Malonyl_transacylase_ACP-bd"/>
</dbReference>
<dbReference type="InterPro" id="IPR014043">
    <property type="entry name" value="Acyl_transferase_dom"/>
</dbReference>
<dbReference type="PROSITE" id="PS52004">
    <property type="entry name" value="KS3_2"/>
    <property type="match status" value="1"/>
</dbReference>
<feature type="domain" description="Ketosynthase family 3 (KS3)" evidence="6">
    <location>
        <begin position="48"/>
        <end position="480"/>
    </location>
</feature>
<dbReference type="SUPFAM" id="SSF55048">
    <property type="entry name" value="Probable ACP-binding domain of malonyl-CoA ACP transacylase"/>
    <property type="match status" value="1"/>
</dbReference>
<dbReference type="GO" id="GO:0004315">
    <property type="term" value="F:3-oxoacyl-[acyl-carrier-protein] synthase activity"/>
    <property type="evidence" value="ECO:0007669"/>
    <property type="project" value="InterPro"/>
</dbReference>
<dbReference type="Gene3D" id="3.10.129.110">
    <property type="entry name" value="Polyketide synthase dehydratase"/>
    <property type="match status" value="1"/>
</dbReference>
<dbReference type="OMA" id="FDAGYWA"/>
<dbReference type="OrthoDB" id="329835at2759"/>
<dbReference type="PANTHER" id="PTHR43775:SF50">
    <property type="entry name" value="HIGHLY REDUCING POLYKETIDE SYNTHASE SRDA"/>
    <property type="match status" value="1"/>
</dbReference>
<dbReference type="PANTHER" id="PTHR43775">
    <property type="entry name" value="FATTY ACID SYNTHASE"/>
    <property type="match status" value="1"/>
</dbReference>
<dbReference type="Gene3D" id="3.40.47.10">
    <property type="match status" value="1"/>
</dbReference>
<gene>
    <name evidence="8" type="ORF">EPUS_00738</name>
</gene>
<protein>
    <submittedName>
        <fullName evidence="8">Uncharacterized protein</fullName>
    </submittedName>
</protein>
<feature type="region of interest" description="C-terminal hotdog fold" evidence="4">
    <location>
        <begin position="945"/>
        <end position="1077"/>
    </location>
</feature>
<keyword evidence="2" id="KW-0597">Phosphoprotein</keyword>
<dbReference type="InterPro" id="IPR049551">
    <property type="entry name" value="PKS_DH_C"/>
</dbReference>
<dbReference type="AlphaFoldDB" id="U1GQJ4"/>
<dbReference type="SMART" id="SM00825">
    <property type="entry name" value="PKS_KS"/>
    <property type="match status" value="1"/>
</dbReference>
<evidence type="ECO:0000256" key="4">
    <source>
        <dbReference type="PROSITE-ProRule" id="PRU01363"/>
    </source>
</evidence>
<evidence type="ECO:0000259" key="7">
    <source>
        <dbReference type="PROSITE" id="PS52019"/>
    </source>
</evidence>
<dbReference type="Pfam" id="PF21089">
    <property type="entry name" value="PKS_DH_N"/>
    <property type="match status" value="1"/>
</dbReference>
<sequence>MAPHRIDDFLELTDDIVPELVHPGYKYAGGDGTAVDTPDNLSNGVTEYDPIAIVGIGCRLPGEVKSAANLWDLLISKKSSHSRVPAERWNIDAFYHPNDNEKIGTMSMDSGYFIHEDLRKFENSFFGINNIEATFMDPQQRKLLEVVYECLESAGVPLDQVNGANIGTYVGSFTLDYWMMQTREPDYLHRYHATGMGTTILANRISHALNLRGPSFTLDTGCSASLYALHQACTALDAGECNAAIVAASDLLQSPEQQLGTMKAGVLSPTGTCHTFDETADGYGRADGLGALYIKKSSKAIADGDPIRSIIRGTAVNSNGKTPGISLPSQDGQEAVIRKAYAKAGLTNFDDTQYVECHGTGTPVGDPIEVEAVSRVFNRDVAAKGPLLIGSVKTNLGHSEAASDLSSIIKATLALENGLIPATIGVQNINPKIKVDEWAVQIVQENTRWPSSIGTGPPIRRISVNSFGYGGANSHAILDSASSYPSSAEDSSPQDLLHPSSKFIPSVSEHLVSFENSSCTFGIYKSRTREIGAAYAAERFSAAQAIIVAFYRGYVVGKTETTTSGAMMAVSLGEDTAKAEINLLGLGGSIKVACVNSPESVTISGDAVAIDQWLTLGQEYPDLLEKRVGPLLLPVEFTEAMWVSSVHEESVTGKILPSYWRKNLESPVRFSGALERLLKQTPIHLIEIGPHSALEMPIKQTCKKLDLSDAKFHYSSALSRGKDGIDCVLNLMGDLFLHGHDVSFANINYVETTFATGKQGKVLTDLPPYPWTYDQILFNESRSSRELRNRKYGHHDLLGLQTLYGDGLVTTWRNTLRVKDVSWLSSHRLGNDVVFPAAGYIAMAIESVCQVTGTTIADTPSFLLRHVNIAKALPLSVEENDPGVEIFTTLRPMKLTGVSNSAKWYDFEVGSFENGKSRTHATGSISLEMTIPTSAKLFSQEIVNFQSSATRNWYNRFAQVGLNFGQEFQSLERIEIDRKKEVMQARSTVQYLTGGGVGHATQADYIIHPITIDAMLQTALIASSAGTISDLACMVPTAIETARFKAPSSVDTPWFVDAVSQPVGPGSIQIAAELHDG</sequence>
<dbReference type="InterPro" id="IPR001227">
    <property type="entry name" value="Ac_transferase_dom_sf"/>
</dbReference>
<evidence type="ECO:0000259" key="6">
    <source>
        <dbReference type="PROSITE" id="PS52004"/>
    </source>
</evidence>
<dbReference type="InterPro" id="IPR049900">
    <property type="entry name" value="PKS_mFAS_DH"/>
</dbReference>
<dbReference type="EMBL" id="KE720872">
    <property type="protein sequence ID" value="ERF74608.1"/>
    <property type="molecule type" value="Genomic_DNA"/>
</dbReference>
<dbReference type="InterPro" id="IPR049552">
    <property type="entry name" value="PKS_DH_N"/>
</dbReference>
<dbReference type="Pfam" id="PF16197">
    <property type="entry name" value="KAsynt_C_assoc"/>
    <property type="match status" value="1"/>
</dbReference>
<dbReference type="SMART" id="SM00827">
    <property type="entry name" value="PKS_AT"/>
    <property type="match status" value="1"/>
</dbReference>
<dbReference type="InterPro" id="IPR016039">
    <property type="entry name" value="Thiolase-like"/>
</dbReference>
<dbReference type="eggNOG" id="KOG1202">
    <property type="taxonomic scope" value="Eukaryota"/>
</dbReference>
<reference evidence="9" key="1">
    <citation type="journal article" date="2014" name="BMC Genomics">
        <title>Genome characteristics reveal the impact of lichenization on lichen-forming fungus Endocarpon pusillum Hedwig (Verrucariales, Ascomycota).</title>
        <authorList>
            <person name="Wang Y.-Y."/>
            <person name="Liu B."/>
            <person name="Zhang X.-Y."/>
            <person name="Zhou Q.-M."/>
            <person name="Zhang T."/>
            <person name="Li H."/>
            <person name="Yu Y.-F."/>
            <person name="Zhang X.-L."/>
            <person name="Hao X.-Y."/>
            <person name="Wang M."/>
            <person name="Wang L."/>
            <person name="Wei J.-C."/>
        </authorList>
    </citation>
    <scope>NUCLEOTIDE SEQUENCE [LARGE SCALE GENOMIC DNA]</scope>
    <source>
        <strain evidence="9">Z07020 / HMAS-L-300199</strain>
    </source>
</reference>
<proteinExistence type="inferred from homology"/>
<dbReference type="GeneID" id="19235799"/>
<dbReference type="Gene3D" id="3.40.366.10">
    <property type="entry name" value="Malonyl-Coenzyme A Acyl Carrier Protein, domain 2"/>
    <property type="match status" value="2"/>
</dbReference>
<feature type="active site" description="Proton donor; for dehydratase activity" evidence="4">
    <location>
        <position position="1013"/>
    </location>
</feature>
<evidence type="ECO:0000256" key="1">
    <source>
        <dbReference type="ARBA" id="ARBA00022450"/>
    </source>
</evidence>
<dbReference type="GO" id="GO:0044550">
    <property type="term" value="P:secondary metabolite biosynthetic process"/>
    <property type="evidence" value="ECO:0007669"/>
    <property type="project" value="TreeGrafter"/>
</dbReference>
<dbReference type="PROSITE" id="PS00606">
    <property type="entry name" value="KS3_1"/>
    <property type="match status" value="1"/>
</dbReference>
<dbReference type="RefSeq" id="XP_007799709.1">
    <property type="nucleotide sequence ID" value="XM_007801518.1"/>
</dbReference>
<accession>U1GQJ4</accession>
<evidence type="ECO:0000313" key="9">
    <source>
        <dbReference type="Proteomes" id="UP000019373"/>
    </source>
</evidence>
<dbReference type="GO" id="GO:0006633">
    <property type="term" value="P:fatty acid biosynthetic process"/>
    <property type="evidence" value="ECO:0007669"/>
    <property type="project" value="InterPro"/>
</dbReference>